<dbReference type="GO" id="GO:0005655">
    <property type="term" value="C:nucleolar ribonuclease P complex"/>
    <property type="evidence" value="ECO:0007669"/>
    <property type="project" value="InterPro"/>
</dbReference>
<evidence type="ECO:0000256" key="1">
    <source>
        <dbReference type="ARBA" id="ARBA00004123"/>
    </source>
</evidence>
<dbReference type="Gene3D" id="3.30.110.20">
    <property type="entry name" value="Alba-like domain"/>
    <property type="match status" value="1"/>
</dbReference>
<evidence type="ECO:0000313" key="5">
    <source>
        <dbReference type="Proteomes" id="UP000094336"/>
    </source>
</evidence>
<name>A0A1E3QT21_9ASCO</name>
<dbReference type="GeneID" id="30144874"/>
<dbReference type="InterPro" id="IPR020241">
    <property type="entry name" value="RNase_P/MRP_Pop7_fungi"/>
</dbReference>
<dbReference type="GO" id="GO:0000172">
    <property type="term" value="C:ribonuclease MRP complex"/>
    <property type="evidence" value="ECO:0007669"/>
    <property type="project" value="InterPro"/>
</dbReference>
<dbReference type="PANTHER" id="PTHR28256:SF1">
    <property type="entry name" value="RIBONUCLEASES P_MRP PROTEIN SUBUNIT POP7"/>
    <property type="match status" value="1"/>
</dbReference>
<dbReference type="GO" id="GO:0001682">
    <property type="term" value="P:tRNA 5'-leader removal"/>
    <property type="evidence" value="ECO:0007669"/>
    <property type="project" value="InterPro"/>
</dbReference>
<organism evidence="4 5">
    <name type="scientific">Babjeviella inositovora NRRL Y-12698</name>
    <dbReference type="NCBI Taxonomy" id="984486"/>
    <lineage>
        <taxon>Eukaryota</taxon>
        <taxon>Fungi</taxon>
        <taxon>Dikarya</taxon>
        <taxon>Ascomycota</taxon>
        <taxon>Saccharomycotina</taxon>
        <taxon>Pichiomycetes</taxon>
        <taxon>Serinales incertae sedis</taxon>
        <taxon>Babjeviella</taxon>
    </lineage>
</organism>
<comment type="subcellular location">
    <subcellularLocation>
        <location evidence="1">Nucleus</location>
    </subcellularLocation>
</comment>
<evidence type="ECO:0000256" key="2">
    <source>
        <dbReference type="ARBA" id="ARBA00022694"/>
    </source>
</evidence>
<dbReference type="GO" id="GO:0004526">
    <property type="term" value="F:ribonuclease P activity"/>
    <property type="evidence" value="ECO:0007669"/>
    <property type="project" value="TreeGrafter"/>
</dbReference>
<gene>
    <name evidence="4" type="ORF">BABINDRAFT_12943</name>
</gene>
<dbReference type="GO" id="GO:0006364">
    <property type="term" value="P:rRNA processing"/>
    <property type="evidence" value="ECO:0007669"/>
    <property type="project" value="TreeGrafter"/>
</dbReference>
<reference evidence="5" key="1">
    <citation type="submission" date="2016-05" db="EMBL/GenBank/DDBJ databases">
        <title>Comparative genomics of biotechnologically important yeasts.</title>
        <authorList>
            <consortium name="DOE Joint Genome Institute"/>
            <person name="Riley R."/>
            <person name="Haridas S."/>
            <person name="Wolfe K.H."/>
            <person name="Lopes M.R."/>
            <person name="Hittinger C.T."/>
            <person name="Goker M."/>
            <person name="Salamov A."/>
            <person name="Wisecaver J."/>
            <person name="Long T.M."/>
            <person name="Aerts A.L."/>
            <person name="Barry K."/>
            <person name="Choi C."/>
            <person name="Clum A."/>
            <person name="Coughlan A.Y."/>
            <person name="Deshpande S."/>
            <person name="Douglass A.P."/>
            <person name="Hanson S.J."/>
            <person name="Klenk H.-P."/>
            <person name="Labutti K."/>
            <person name="Lapidus A."/>
            <person name="Lindquist E."/>
            <person name="Lipzen A."/>
            <person name="Meier-Kolthoff J.P."/>
            <person name="Ohm R.A."/>
            <person name="Otillar R.P."/>
            <person name="Pangilinan J."/>
            <person name="Peng Y."/>
            <person name="Rokas A."/>
            <person name="Rosa C.A."/>
            <person name="Scheuner C."/>
            <person name="Sibirny A.A."/>
            <person name="Slot J.C."/>
            <person name="Stielow J.B."/>
            <person name="Sun H."/>
            <person name="Kurtzman C.P."/>
            <person name="Blackwell M."/>
            <person name="Grigoriev I.V."/>
            <person name="Jeffries T.W."/>
        </authorList>
    </citation>
    <scope>NUCLEOTIDE SEQUENCE [LARGE SCALE GENOMIC DNA]</scope>
    <source>
        <strain evidence="5">NRRL Y-12698</strain>
    </source>
</reference>
<dbReference type="GO" id="GO:0003723">
    <property type="term" value="F:RNA binding"/>
    <property type="evidence" value="ECO:0007669"/>
    <property type="project" value="TreeGrafter"/>
</dbReference>
<dbReference type="OrthoDB" id="5416589at2759"/>
<evidence type="ECO:0000313" key="4">
    <source>
        <dbReference type="EMBL" id="ODQ80839.1"/>
    </source>
</evidence>
<dbReference type="RefSeq" id="XP_018986167.1">
    <property type="nucleotide sequence ID" value="XM_019127020.1"/>
</dbReference>
<dbReference type="Proteomes" id="UP000094336">
    <property type="component" value="Unassembled WGS sequence"/>
</dbReference>
<accession>A0A1E3QT21</accession>
<keyword evidence="3" id="KW-0539">Nucleus</keyword>
<dbReference type="EMBL" id="KV454429">
    <property type="protein sequence ID" value="ODQ80839.1"/>
    <property type="molecule type" value="Genomic_DNA"/>
</dbReference>
<dbReference type="GO" id="GO:0000171">
    <property type="term" value="F:ribonuclease MRP activity"/>
    <property type="evidence" value="ECO:0007669"/>
    <property type="project" value="TreeGrafter"/>
</dbReference>
<protein>
    <submittedName>
        <fullName evidence="4">Uncharacterized protein</fullName>
    </submittedName>
</protein>
<dbReference type="GO" id="GO:0034965">
    <property type="term" value="P:intronic box C/D snoRNA processing"/>
    <property type="evidence" value="ECO:0007669"/>
    <property type="project" value="TreeGrafter"/>
</dbReference>
<evidence type="ECO:0000256" key="3">
    <source>
        <dbReference type="ARBA" id="ARBA00023242"/>
    </source>
</evidence>
<keyword evidence="2" id="KW-0819">tRNA processing</keyword>
<sequence>MLNLKPFSVKSLQTIIHLKSSTPYVSALKRIQKHIIQLPKKQPSVKYVTVKGMGVKPVEKLMQLAVFFQVEEGFKVDMFTSSVEVLDEYVEEDEESGSSVFKKRLVSSVVMRIWRKDVK</sequence>
<dbReference type="AlphaFoldDB" id="A0A1E3QT21"/>
<proteinExistence type="predicted"/>
<dbReference type="GO" id="GO:0000294">
    <property type="term" value="P:nuclear-transcribed mRNA catabolic process, RNase MRP-dependent"/>
    <property type="evidence" value="ECO:0007669"/>
    <property type="project" value="TreeGrafter"/>
</dbReference>
<dbReference type="Pfam" id="PF12328">
    <property type="entry name" value="Rpp20"/>
    <property type="match status" value="1"/>
</dbReference>
<dbReference type="PANTHER" id="PTHR28256">
    <property type="entry name" value="RIBONUCLEASES P/MRP PROTEIN SUBUNIT POP7"/>
    <property type="match status" value="1"/>
</dbReference>
<dbReference type="STRING" id="984486.A0A1E3QT21"/>
<keyword evidence="5" id="KW-1185">Reference proteome</keyword>
<dbReference type="InterPro" id="IPR036882">
    <property type="entry name" value="Alba-like_dom_sf"/>
</dbReference>
<dbReference type="InterPro" id="IPR014612">
    <property type="entry name" value="Pop7/Rpp20"/>
</dbReference>